<gene>
    <name evidence="1" type="ORF">QS795_011460</name>
</gene>
<proteinExistence type="predicted"/>
<evidence type="ECO:0000313" key="2">
    <source>
        <dbReference type="Proteomes" id="UP001302443"/>
    </source>
</evidence>
<dbReference type="Proteomes" id="UP001302443">
    <property type="component" value="Chromosome"/>
</dbReference>
<organism evidence="1 2">
    <name type="scientific">Providencia zhijiangensis</name>
    <dbReference type="NCBI Taxonomy" id="3053982"/>
    <lineage>
        <taxon>Bacteria</taxon>
        <taxon>Pseudomonadati</taxon>
        <taxon>Pseudomonadota</taxon>
        <taxon>Gammaproteobacteria</taxon>
        <taxon>Enterobacterales</taxon>
        <taxon>Morganellaceae</taxon>
        <taxon>Providencia</taxon>
    </lineage>
</organism>
<reference evidence="1 2" key="1">
    <citation type="submission" date="2023-09" db="EMBL/GenBank/DDBJ databases">
        <title>Genomic Revisitation and Reclassification of the Genus Providencia.</title>
        <authorList>
            <person name="Dong X."/>
        </authorList>
    </citation>
    <scope>NUCLEOTIDE SEQUENCE [LARGE SCALE GENOMIC DNA]</scope>
    <source>
        <strain evidence="1 2">D4759</strain>
    </source>
</reference>
<evidence type="ECO:0000313" key="1">
    <source>
        <dbReference type="EMBL" id="WPA91096.1"/>
    </source>
</evidence>
<sequence>MNAESLGFEKVCENFKNEFVKVFDWNDVDVTYFCIDIKNKNMHIASNNYEWQLTGLNNGLDKLVEERLKSSLQYWNNYSDSLQKILAKAKKNKFKVDFCNRYENTFEITTVNSNKQLTFSDMLSIYRHRPIISEYAYQLWKKSPEVALPMRANISLDTKLLGKTKNAAPELLNPHKYMRFGNVRFTRKEMITIRLLLSHCKVKEISYIQGCAEANEHKRIQHIKDKLGCPHVSSNGLFTALREHGITLACLETLIDLPLQTGCR</sequence>
<accession>A0ABZ0MZR0</accession>
<protein>
    <submittedName>
        <fullName evidence="1">Uncharacterized protein</fullName>
    </submittedName>
</protein>
<dbReference type="RefSeq" id="WP_286268851.1">
    <property type="nucleotide sequence ID" value="NZ_CP135990.1"/>
</dbReference>
<dbReference type="EMBL" id="CP135990">
    <property type="protein sequence ID" value="WPA91096.1"/>
    <property type="molecule type" value="Genomic_DNA"/>
</dbReference>
<keyword evidence="2" id="KW-1185">Reference proteome</keyword>
<name>A0ABZ0MZR0_9GAMM</name>